<keyword evidence="4 7" id="KW-0931">ER-Golgi transport</keyword>
<organism evidence="8 9">
    <name type="scientific">Phycomyces blakesleeanus (strain ATCC 8743b / DSM 1359 / FGSC 10004 / NBRC 33097 / NRRL 1555)</name>
    <dbReference type="NCBI Taxonomy" id="763407"/>
    <lineage>
        <taxon>Eukaryota</taxon>
        <taxon>Fungi</taxon>
        <taxon>Fungi incertae sedis</taxon>
        <taxon>Mucoromycota</taxon>
        <taxon>Mucoromycotina</taxon>
        <taxon>Mucoromycetes</taxon>
        <taxon>Mucorales</taxon>
        <taxon>Phycomycetaceae</taxon>
        <taxon>Phycomyces</taxon>
    </lineage>
</organism>
<name>A0A162Z9M6_PHYB8</name>
<dbReference type="InParanoid" id="A0A162Z9M6"/>
<evidence type="ECO:0000256" key="3">
    <source>
        <dbReference type="ARBA" id="ARBA00022824"/>
    </source>
</evidence>
<evidence type="ECO:0000256" key="5">
    <source>
        <dbReference type="ARBA" id="ARBA00023034"/>
    </source>
</evidence>
<keyword evidence="5 7" id="KW-0333">Golgi apparatus</keyword>
<dbReference type="OrthoDB" id="246406at2759"/>
<dbReference type="GO" id="GO:0030008">
    <property type="term" value="C:TRAPP complex"/>
    <property type="evidence" value="ECO:0007669"/>
    <property type="project" value="UniProtKB-UniRule"/>
</dbReference>
<keyword evidence="9" id="KW-1185">Reference proteome</keyword>
<dbReference type="SUPFAM" id="SSF64356">
    <property type="entry name" value="SNARE-like"/>
    <property type="match status" value="1"/>
</dbReference>
<evidence type="ECO:0000256" key="7">
    <source>
        <dbReference type="RuleBase" id="RU366065"/>
    </source>
</evidence>
<dbReference type="GO" id="GO:0005783">
    <property type="term" value="C:endoplasmic reticulum"/>
    <property type="evidence" value="ECO:0007669"/>
    <property type="project" value="UniProtKB-SubCell"/>
</dbReference>
<dbReference type="FunCoup" id="A0A162Z9M6">
    <property type="interactions" value="40"/>
</dbReference>
<comment type="similarity">
    <text evidence="6">Belongs to the TRAPP small subunits family. TRAPPC4 subfamily.</text>
</comment>
<accession>A0A162Z9M6</accession>
<dbReference type="GO" id="GO:0006888">
    <property type="term" value="P:endoplasmic reticulum to Golgi vesicle-mediated transport"/>
    <property type="evidence" value="ECO:0007669"/>
    <property type="project" value="UniProtKB-UniRule"/>
</dbReference>
<reference evidence="9" key="1">
    <citation type="submission" date="2015-06" db="EMBL/GenBank/DDBJ databases">
        <title>Expansion of signal transduction pathways in fungi by whole-genome duplication.</title>
        <authorList>
            <consortium name="DOE Joint Genome Institute"/>
            <person name="Corrochano L.M."/>
            <person name="Kuo A."/>
            <person name="Marcet-Houben M."/>
            <person name="Polaino S."/>
            <person name="Salamov A."/>
            <person name="Villalobos J.M."/>
            <person name="Alvarez M.I."/>
            <person name="Avalos J."/>
            <person name="Benito E.P."/>
            <person name="Benoit I."/>
            <person name="Burger G."/>
            <person name="Camino L.P."/>
            <person name="Canovas D."/>
            <person name="Cerda-Olmedo E."/>
            <person name="Cheng J.-F."/>
            <person name="Dominguez A."/>
            <person name="Elias M."/>
            <person name="Eslava A.P."/>
            <person name="Glaser F."/>
            <person name="Grimwood J."/>
            <person name="Gutierrez G."/>
            <person name="Heitman J."/>
            <person name="Henrissat B."/>
            <person name="Iturriaga E.A."/>
            <person name="Lang B.F."/>
            <person name="Lavin J.L."/>
            <person name="Lee S."/>
            <person name="Li W."/>
            <person name="Lindquist E."/>
            <person name="Lopez-Garcia S."/>
            <person name="Luque E.M."/>
            <person name="Marcos A.T."/>
            <person name="Martin J."/>
            <person name="McCluskey K."/>
            <person name="Medina H.R."/>
            <person name="Miralles-Duran A."/>
            <person name="Miyazaki A."/>
            <person name="Munoz-Torres E."/>
            <person name="Oguiza J.A."/>
            <person name="Ohm R."/>
            <person name="Olmedo M."/>
            <person name="Orejas M."/>
            <person name="Ortiz-Castellanos L."/>
            <person name="Pisabarro A.G."/>
            <person name="Rodriguez-Romero J."/>
            <person name="Ruiz-Herrera J."/>
            <person name="Ruiz-Vazquez R."/>
            <person name="Sanz C."/>
            <person name="Schackwitz W."/>
            <person name="Schmutz J."/>
            <person name="Shahriari M."/>
            <person name="Shelest E."/>
            <person name="Silva-Franco F."/>
            <person name="Soanes D."/>
            <person name="Syed K."/>
            <person name="Tagua V.G."/>
            <person name="Talbot N.J."/>
            <person name="Thon M."/>
            <person name="De vries R.P."/>
            <person name="Wiebenga A."/>
            <person name="Yadav J.S."/>
            <person name="Braun E.L."/>
            <person name="Baker S."/>
            <person name="Garre V."/>
            <person name="Horwitz B."/>
            <person name="Torres-Martinez S."/>
            <person name="Idnurm A."/>
            <person name="Herrera-Estrella A."/>
            <person name="Gabaldon T."/>
            <person name="Grigoriev I.V."/>
        </authorList>
    </citation>
    <scope>NUCLEOTIDE SEQUENCE [LARGE SCALE GENOMIC DNA]</scope>
    <source>
        <strain evidence="9">NRRL 1555(-)</strain>
    </source>
</reference>
<dbReference type="FunFam" id="3.30.450.70:FF:000007">
    <property type="entry name" value="Putative sybindin-like family protein"/>
    <property type="match status" value="1"/>
</dbReference>
<evidence type="ECO:0000313" key="8">
    <source>
        <dbReference type="EMBL" id="OAD65241.1"/>
    </source>
</evidence>
<dbReference type="RefSeq" id="XP_018283281.1">
    <property type="nucleotide sequence ID" value="XM_018434273.1"/>
</dbReference>
<evidence type="ECO:0000313" key="9">
    <source>
        <dbReference type="Proteomes" id="UP000077315"/>
    </source>
</evidence>
<evidence type="ECO:0000256" key="4">
    <source>
        <dbReference type="ARBA" id="ARBA00022892"/>
    </source>
</evidence>
<dbReference type="CDD" id="cd14856">
    <property type="entry name" value="TRAPPC4_synbindin"/>
    <property type="match status" value="1"/>
</dbReference>
<dbReference type="InterPro" id="IPR011012">
    <property type="entry name" value="Longin-like_dom_sf"/>
</dbReference>
<dbReference type="Proteomes" id="UP000077315">
    <property type="component" value="Unassembled WGS sequence"/>
</dbReference>
<dbReference type="EMBL" id="KV441011">
    <property type="protein sequence ID" value="OAD65241.1"/>
    <property type="molecule type" value="Genomic_DNA"/>
</dbReference>
<evidence type="ECO:0000256" key="2">
    <source>
        <dbReference type="ARBA" id="ARBA00022448"/>
    </source>
</evidence>
<protein>
    <recommendedName>
        <fullName evidence="7">Trafficking protein particle complex subunit</fullName>
    </recommendedName>
</protein>
<dbReference type="VEuPathDB" id="FungiDB:PHYBLDRAFT_160856"/>
<dbReference type="STRING" id="763407.A0A162Z9M6"/>
<evidence type="ECO:0000256" key="1">
    <source>
        <dbReference type="ARBA" id="ARBA00004555"/>
    </source>
</evidence>
<dbReference type="PANTHER" id="PTHR23249:SF15">
    <property type="entry name" value="TRAFFICKING PROTEIN PARTICLE COMPLEX SUBUNIT 4"/>
    <property type="match status" value="1"/>
</dbReference>
<dbReference type="Pfam" id="PF04099">
    <property type="entry name" value="Sybindin"/>
    <property type="match status" value="1"/>
</dbReference>
<dbReference type="SMART" id="SM01399">
    <property type="entry name" value="Sybindin"/>
    <property type="match status" value="1"/>
</dbReference>
<comment type="subunit">
    <text evidence="7">Part of the multisubunit transport protein particle (TRAPP) complex.</text>
</comment>
<comment type="subcellular location">
    <subcellularLocation>
        <location evidence="7">Endoplasmic reticulum</location>
    </subcellularLocation>
    <subcellularLocation>
        <location evidence="7">Golgi apparatus</location>
        <location evidence="7">cis-Golgi network</location>
    </subcellularLocation>
    <subcellularLocation>
        <location evidence="1">Golgi apparatus</location>
    </subcellularLocation>
</comment>
<dbReference type="PANTHER" id="PTHR23249">
    <property type="entry name" value="TRAFFICKING PROTEIN PARTICLE COMPLEX SUBUNIT"/>
    <property type="match status" value="1"/>
</dbReference>
<dbReference type="Gene3D" id="3.30.450.70">
    <property type="match status" value="1"/>
</dbReference>
<keyword evidence="2 7" id="KW-0813">Transport</keyword>
<sequence length="136" mass="15451">MILSLYIINKAGGLVYQKDFGDQLEKLSSNEYLVLAGTFHGVHAITSKISPLYGSTGIEMLEADTFRLFCFQTLTGSKFLLFTDPQQVSVEPYMKKIYDLYSDFVMKNPFHTPEMPIRCDRFDQSLLKFIKSVNGG</sequence>
<evidence type="ECO:0000256" key="6">
    <source>
        <dbReference type="ARBA" id="ARBA00038179"/>
    </source>
</evidence>
<dbReference type="AlphaFoldDB" id="A0A162Z9M6"/>
<keyword evidence="3 7" id="KW-0256">Endoplasmic reticulum</keyword>
<dbReference type="GO" id="GO:0005794">
    <property type="term" value="C:Golgi apparatus"/>
    <property type="evidence" value="ECO:0007669"/>
    <property type="project" value="UniProtKB-SubCell"/>
</dbReference>
<dbReference type="InterPro" id="IPR007233">
    <property type="entry name" value="TRAPPC"/>
</dbReference>
<gene>
    <name evidence="8" type="ORF">PHYBLDRAFT_160856</name>
</gene>
<dbReference type="GeneID" id="28995179"/>
<proteinExistence type="inferred from homology"/>